<name>A0AAP0GRH5_9ASTR</name>
<evidence type="ECO:0000256" key="3">
    <source>
        <dbReference type="ARBA" id="ARBA00022833"/>
    </source>
</evidence>
<protein>
    <recommendedName>
        <fullName evidence="5">RanBP2-type domain-containing protein</fullName>
    </recommendedName>
</protein>
<dbReference type="Gene3D" id="4.10.1060.10">
    <property type="entry name" value="Zinc finger, RanBP2-type"/>
    <property type="match status" value="1"/>
</dbReference>
<organism evidence="6 7">
    <name type="scientific">Deinandra increscens subsp. villosa</name>
    <dbReference type="NCBI Taxonomy" id="3103831"/>
    <lineage>
        <taxon>Eukaryota</taxon>
        <taxon>Viridiplantae</taxon>
        <taxon>Streptophyta</taxon>
        <taxon>Embryophyta</taxon>
        <taxon>Tracheophyta</taxon>
        <taxon>Spermatophyta</taxon>
        <taxon>Magnoliopsida</taxon>
        <taxon>eudicotyledons</taxon>
        <taxon>Gunneridae</taxon>
        <taxon>Pentapetalae</taxon>
        <taxon>asterids</taxon>
        <taxon>campanulids</taxon>
        <taxon>Asterales</taxon>
        <taxon>Asteraceae</taxon>
        <taxon>Asteroideae</taxon>
        <taxon>Heliantheae alliance</taxon>
        <taxon>Madieae</taxon>
        <taxon>Madiinae</taxon>
        <taxon>Deinandra</taxon>
    </lineage>
</organism>
<dbReference type="AlphaFoldDB" id="A0AAP0GRH5"/>
<proteinExistence type="predicted"/>
<dbReference type="Proteomes" id="UP001408789">
    <property type="component" value="Unassembled WGS sequence"/>
</dbReference>
<dbReference type="Pfam" id="PF00641">
    <property type="entry name" value="Zn_ribbon_RanBP"/>
    <property type="match status" value="1"/>
</dbReference>
<feature type="domain" description="RanBP2-type" evidence="5">
    <location>
        <begin position="5"/>
        <end position="34"/>
    </location>
</feature>
<dbReference type="GO" id="GO:0005737">
    <property type="term" value="C:cytoplasm"/>
    <property type="evidence" value="ECO:0007669"/>
    <property type="project" value="TreeGrafter"/>
</dbReference>
<dbReference type="PROSITE" id="PS01358">
    <property type="entry name" value="ZF_RANBP2_1"/>
    <property type="match status" value="2"/>
</dbReference>
<keyword evidence="1" id="KW-0479">Metal-binding</keyword>
<dbReference type="InterPro" id="IPR001876">
    <property type="entry name" value="Znf_RanBP2"/>
</dbReference>
<dbReference type="SMART" id="SM00547">
    <property type="entry name" value="ZnF_RBZ"/>
    <property type="match status" value="2"/>
</dbReference>
<evidence type="ECO:0000256" key="4">
    <source>
        <dbReference type="PROSITE-ProRule" id="PRU00322"/>
    </source>
</evidence>
<dbReference type="InterPro" id="IPR036443">
    <property type="entry name" value="Znf_RanBP2_sf"/>
</dbReference>
<evidence type="ECO:0000256" key="2">
    <source>
        <dbReference type="ARBA" id="ARBA00022771"/>
    </source>
</evidence>
<dbReference type="GO" id="GO:0003729">
    <property type="term" value="F:mRNA binding"/>
    <property type="evidence" value="ECO:0007669"/>
    <property type="project" value="TreeGrafter"/>
</dbReference>
<gene>
    <name evidence="6" type="ORF">SSX86_023751</name>
</gene>
<dbReference type="GO" id="GO:0008270">
    <property type="term" value="F:zinc ion binding"/>
    <property type="evidence" value="ECO:0007669"/>
    <property type="project" value="UniProtKB-KW"/>
</dbReference>
<keyword evidence="2 4" id="KW-0863">Zinc-finger</keyword>
<evidence type="ECO:0000256" key="1">
    <source>
        <dbReference type="ARBA" id="ARBA00022723"/>
    </source>
</evidence>
<evidence type="ECO:0000313" key="7">
    <source>
        <dbReference type="Proteomes" id="UP001408789"/>
    </source>
</evidence>
<dbReference type="PROSITE" id="PS50199">
    <property type="entry name" value="ZF_RANBP2_2"/>
    <property type="match status" value="2"/>
</dbReference>
<accession>A0AAP0GRH5</accession>
<reference evidence="6 7" key="1">
    <citation type="submission" date="2024-04" db="EMBL/GenBank/DDBJ databases">
        <title>The reference genome of an endangered Asteraceae, Deinandra increscens subsp. villosa, native to the Central Coast of California.</title>
        <authorList>
            <person name="Guilliams M."/>
            <person name="Hasenstab-Lehman K."/>
            <person name="Meyer R."/>
            <person name="Mcevoy S."/>
        </authorList>
    </citation>
    <scope>NUCLEOTIDE SEQUENCE [LARGE SCALE GENOMIC DNA]</scope>
    <source>
        <tissue evidence="6">Leaf</tissue>
    </source>
</reference>
<evidence type="ECO:0000313" key="6">
    <source>
        <dbReference type="EMBL" id="KAK9058906.1"/>
    </source>
</evidence>
<dbReference type="EMBL" id="JBCNJP010000023">
    <property type="protein sequence ID" value="KAK9058906.1"/>
    <property type="molecule type" value="Genomic_DNA"/>
</dbReference>
<sequence>MEKSMARDWVCRKCQIPNFNWRKKCRRCNEPFVDPCQVHTSAPGPRVRNFRPGDWYCDAELCRAHNFATRQFCFKCGLIKSVPSFGGSVGYHNPVLPPVNFAILGQRVARISRRGWTTGDWFSLTAMYTIMVPEYDVTNAVRRGIWWLAMYPTNFVASKVPGLQYE</sequence>
<dbReference type="SUPFAM" id="SSF90209">
    <property type="entry name" value="Ran binding protein zinc finger-like"/>
    <property type="match status" value="1"/>
</dbReference>
<keyword evidence="7" id="KW-1185">Reference proteome</keyword>
<dbReference type="PANTHER" id="PTHR23111:SF74">
    <property type="entry name" value="OS02G0203700 PROTEIN"/>
    <property type="match status" value="1"/>
</dbReference>
<feature type="domain" description="RanBP2-type" evidence="5">
    <location>
        <begin position="51"/>
        <end position="82"/>
    </location>
</feature>
<evidence type="ECO:0000259" key="5">
    <source>
        <dbReference type="PROSITE" id="PS50199"/>
    </source>
</evidence>
<comment type="caution">
    <text evidence="6">The sequence shown here is derived from an EMBL/GenBank/DDBJ whole genome shotgun (WGS) entry which is preliminary data.</text>
</comment>
<keyword evidence="3" id="KW-0862">Zinc</keyword>
<dbReference type="PANTHER" id="PTHR23111">
    <property type="entry name" value="ZINC FINGER PROTEIN"/>
    <property type="match status" value="1"/>
</dbReference>